<protein>
    <submittedName>
        <fullName evidence="1">Histidine kinase</fullName>
    </submittedName>
</protein>
<name>A0A1Z1WEF7_9ACTN</name>
<dbReference type="GO" id="GO:0016301">
    <property type="term" value="F:kinase activity"/>
    <property type="evidence" value="ECO:0007669"/>
    <property type="project" value="UniProtKB-KW"/>
</dbReference>
<accession>A0A1Z1WEF7</accession>
<reference evidence="1 2" key="1">
    <citation type="submission" date="2017-05" db="EMBL/GenBank/DDBJ databases">
        <title>Streptomyces alboflavus Genome sequencing and assembly.</title>
        <authorList>
            <person name="Wang Y."/>
            <person name="Du B."/>
            <person name="Ding Y."/>
            <person name="Liu H."/>
            <person name="Hou Q."/>
            <person name="Liu K."/>
            <person name="Wang C."/>
            <person name="Yao L."/>
        </authorList>
    </citation>
    <scope>NUCLEOTIDE SEQUENCE [LARGE SCALE GENOMIC DNA]</scope>
    <source>
        <strain evidence="1 2">MDJK44</strain>
    </source>
</reference>
<dbReference type="AlphaFoldDB" id="A0A1Z1WEF7"/>
<keyword evidence="2" id="KW-1185">Reference proteome</keyword>
<dbReference type="InterPro" id="IPR004358">
    <property type="entry name" value="Sig_transdc_His_kin-like_C"/>
</dbReference>
<sequence>MRLTVADDGVGITEGGRRSGLKNLKRRAESLGGASWYGPGIGDDGGGTTVVWQAPY</sequence>
<organism evidence="1 2">
    <name type="scientific">Streptomyces alboflavus</name>
    <dbReference type="NCBI Taxonomy" id="67267"/>
    <lineage>
        <taxon>Bacteria</taxon>
        <taxon>Bacillati</taxon>
        <taxon>Actinomycetota</taxon>
        <taxon>Actinomycetes</taxon>
        <taxon>Kitasatosporales</taxon>
        <taxon>Streptomycetaceae</taxon>
        <taxon>Streptomyces</taxon>
    </lineage>
</organism>
<dbReference type="InterPro" id="IPR036890">
    <property type="entry name" value="HATPase_C_sf"/>
</dbReference>
<gene>
    <name evidence="1" type="ORF">SMD44_04262</name>
</gene>
<proteinExistence type="predicted"/>
<dbReference type="KEGG" id="salf:SMD44_04262"/>
<evidence type="ECO:0000313" key="2">
    <source>
        <dbReference type="Proteomes" id="UP000195880"/>
    </source>
</evidence>
<dbReference type="EMBL" id="CP021748">
    <property type="protein sequence ID" value="ARX84807.1"/>
    <property type="molecule type" value="Genomic_DNA"/>
</dbReference>
<dbReference type="Gene3D" id="3.30.565.10">
    <property type="entry name" value="Histidine kinase-like ATPase, C-terminal domain"/>
    <property type="match status" value="1"/>
</dbReference>
<keyword evidence="1" id="KW-0418">Kinase</keyword>
<keyword evidence="1" id="KW-0808">Transferase</keyword>
<dbReference type="Proteomes" id="UP000195880">
    <property type="component" value="Chromosome"/>
</dbReference>
<evidence type="ECO:0000313" key="1">
    <source>
        <dbReference type="EMBL" id="ARX84807.1"/>
    </source>
</evidence>
<dbReference type="SUPFAM" id="SSF55874">
    <property type="entry name" value="ATPase domain of HSP90 chaperone/DNA topoisomerase II/histidine kinase"/>
    <property type="match status" value="1"/>
</dbReference>
<dbReference type="PRINTS" id="PR00344">
    <property type="entry name" value="BCTRLSENSOR"/>
</dbReference>